<dbReference type="Proteomes" id="UP000234681">
    <property type="component" value="Chromosome 18"/>
</dbReference>
<dbReference type="AlphaFoldDB" id="A6KLU6"/>
<evidence type="ECO:0000313" key="2">
    <source>
        <dbReference type="EMBL" id="EDL75041.1"/>
    </source>
</evidence>
<dbReference type="EMBL" id="CH474065">
    <property type="protein sequence ID" value="EDL75041.1"/>
    <property type="molecule type" value="Genomic_DNA"/>
</dbReference>
<evidence type="ECO:0000313" key="3">
    <source>
        <dbReference type="Proteomes" id="UP000234681"/>
    </source>
</evidence>
<sequence>MKQVRTTVDGPFPKGDRSPGPGCPPEPCEEQVKYVQDQDFQEQLSQNLYVWALVPPKLKVTVSRKSNF</sequence>
<reference evidence="3" key="1">
    <citation type="submission" date="2005-09" db="EMBL/GenBank/DDBJ databases">
        <authorList>
            <person name="Mural R.J."/>
            <person name="Li P.W."/>
            <person name="Adams M.D."/>
            <person name="Amanatides P.G."/>
            <person name="Baden-Tillson H."/>
            <person name="Barnstead M."/>
            <person name="Chin S.H."/>
            <person name="Dew I."/>
            <person name="Evans C.A."/>
            <person name="Ferriera S."/>
            <person name="Flanigan M."/>
            <person name="Fosler C."/>
            <person name="Glodek A."/>
            <person name="Gu Z."/>
            <person name="Holt R.A."/>
            <person name="Jennings D."/>
            <person name="Kraft C.L."/>
            <person name="Lu F."/>
            <person name="Nguyen T."/>
            <person name="Nusskern D.R."/>
            <person name="Pfannkoch C.M."/>
            <person name="Sitter C."/>
            <person name="Sutton G.G."/>
            <person name="Venter J.C."/>
            <person name="Wang Z."/>
            <person name="Woodage T."/>
            <person name="Zheng X.H."/>
            <person name="Zhong F."/>
        </authorList>
    </citation>
    <scope>NUCLEOTIDE SEQUENCE [LARGE SCALE GENOMIC DNA]</scope>
    <source>
        <strain>BN</strain>
        <strain evidence="3">Sprague-Dawley</strain>
    </source>
</reference>
<evidence type="ECO:0000256" key="1">
    <source>
        <dbReference type="SAM" id="MobiDB-lite"/>
    </source>
</evidence>
<proteinExistence type="predicted"/>
<accession>A6KLU6</accession>
<feature type="region of interest" description="Disordered" evidence="1">
    <location>
        <begin position="1"/>
        <end position="28"/>
    </location>
</feature>
<feature type="non-terminal residue" evidence="2">
    <location>
        <position position="68"/>
    </location>
</feature>
<name>A6KLU6_RAT</name>
<organism evidence="2 3">
    <name type="scientific">Rattus norvegicus</name>
    <name type="common">Rat</name>
    <dbReference type="NCBI Taxonomy" id="10116"/>
    <lineage>
        <taxon>Eukaryota</taxon>
        <taxon>Metazoa</taxon>
        <taxon>Chordata</taxon>
        <taxon>Craniata</taxon>
        <taxon>Vertebrata</taxon>
        <taxon>Euteleostomi</taxon>
        <taxon>Mammalia</taxon>
        <taxon>Eutheria</taxon>
        <taxon>Euarchontoglires</taxon>
        <taxon>Glires</taxon>
        <taxon>Rodentia</taxon>
        <taxon>Myomorpha</taxon>
        <taxon>Muroidea</taxon>
        <taxon>Muridae</taxon>
        <taxon>Murinae</taxon>
        <taxon>Rattus</taxon>
    </lineage>
</organism>
<protein>
    <submittedName>
        <fullName evidence="2">RCG24941</fullName>
    </submittedName>
</protein>
<gene>
    <name evidence="2" type="ORF">rCG_24941</name>
</gene>